<dbReference type="Gene3D" id="1.10.246.220">
    <property type="match status" value="1"/>
</dbReference>
<reference evidence="8" key="1">
    <citation type="submission" date="2018-05" db="EMBL/GenBank/DDBJ databases">
        <title>Draft genome of Mucuna pruriens seed.</title>
        <authorList>
            <person name="Nnadi N.E."/>
            <person name="Vos R."/>
            <person name="Hasami M.H."/>
            <person name="Devisetty U.K."/>
            <person name="Aguiy J.C."/>
        </authorList>
    </citation>
    <scope>NUCLEOTIDE SEQUENCE [LARGE SCALE GENOMIC DNA]</scope>
    <source>
        <strain evidence="8">JCA_2017</strain>
    </source>
</reference>
<evidence type="ECO:0000256" key="5">
    <source>
        <dbReference type="SAM" id="Phobius"/>
    </source>
</evidence>
<evidence type="ECO:0000256" key="1">
    <source>
        <dbReference type="ARBA" id="ARBA00004123"/>
    </source>
</evidence>
<dbReference type="InterPro" id="IPR009057">
    <property type="entry name" value="Homeodomain-like_sf"/>
</dbReference>
<name>A0A371HJU8_MUCPR</name>
<dbReference type="InterPro" id="IPR017930">
    <property type="entry name" value="Myb_dom"/>
</dbReference>
<comment type="subcellular location">
    <subcellularLocation>
        <location evidence="1">Nucleus</location>
    </subcellularLocation>
</comment>
<organism evidence="8 9">
    <name type="scientific">Mucuna pruriens</name>
    <name type="common">Velvet bean</name>
    <name type="synonym">Dolichos pruriens</name>
    <dbReference type="NCBI Taxonomy" id="157652"/>
    <lineage>
        <taxon>Eukaryota</taxon>
        <taxon>Viridiplantae</taxon>
        <taxon>Streptophyta</taxon>
        <taxon>Embryophyta</taxon>
        <taxon>Tracheophyta</taxon>
        <taxon>Spermatophyta</taxon>
        <taxon>Magnoliopsida</taxon>
        <taxon>eudicotyledons</taxon>
        <taxon>Gunneridae</taxon>
        <taxon>Pentapetalae</taxon>
        <taxon>rosids</taxon>
        <taxon>fabids</taxon>
        <taxon>Fabales</taxon>
        <taxon>Fabaceae</taxon>
        <taxon>Papilionoideae</taxon>
        <taxon>50 kb inversion clade</taxon>
        <taxon>NPAAA clade</taxon>
        <taxon>indigoferoid/millettioid clade</taxon>
        <taxon>Phaseoleae</taxon>
        <taxon>Mucuna</taxon>
    </lineage>
</organism>
<dbReference type="OrthoDB" id="2020981at2759"/>
<proteinExistence type="predicted"/>
<dbReference type="InterPro" id="IPR001005">
    <property type="entry name" value="SANT/Myb"/>
</dbReference>
<dbReference type="SMART" id="SM00717">
    <property type="entry name" value="SANT"/>
    <property type="match status" value="1"/>
</dbReference>
<keyword evidence="9" id="KW-1185">Reference proteome</keyword>
<evidence type="ECO:0000256" key="2">
    <source>
        <dbReference type="ARBA" id="ARBA00023125"/>
    </source>
</evidence>
<feature type="non-terminal residue" evidence="8">
    <location>
        <position position="1"/>
    </location>
</feature>
<feature type="region of interest" description="Disordered" evidence="4">
    <location>
        <begin position="375"/>
        <end position="403"/>
    </location>
</feature>
<evidence type="ECO:0000256" key="4">
    <source>
        <dbReference type="SAM" id="MobiDB-lite"/>
    </source>
</evidence>
<keyword evidence="5" id="KW-0812">Transmembrane</keyword>
<keyword evidence="5" id="KW-0472">Membrane</keyword>
<evidence type="ECO:0000313" key="9">
    <source>
        <dbReference type="Proteomes" id="UP000257109"/>
    </source>
</evidence>
<accession>A0A371HJU8</accession>
<comment type="caution">
    <text evidence="8">The sequence shown here is derived from an EMBL/GenBank/DDBJ whole genome shotgun (WGS) entry which is preliminary data.</text>
</comment>
<feature type="region of interest" description="Disordered" evidence="4">
    <location>
        <begin position="108"/>
        <end position="137"/>
    </location>
</feature>
<dbReference type="InterPro" id="IPR057625">
    <property type="entry name" value="TPR1-6-like_ubiquitin"/>
</dbReference>
<evidence type="ECO:0000259" key="7">
    <source>
        <dbReference type="PROSITE" id="PS51294"/>
    </source>
</evidence>
<keyword evidence="3" id="KW-0539">Nucleus</keyword>
<sequence>MFDRNLTSDWEGIFGGGGMMVEFSGVFFMLLIWHETLKLWVRKIIYVHAMVLKKRLDYGFRGFQVPIIPRHPRSARRRVPFKKPAEDGQACAFELLASLAGKLLQESESSASSNASEGDHQQERRDRVKPSTEEGIHNGSCAESIVMTGVGSQKSGEKPLECVETDSVLERIAAKSNSDYWEKIKAGVKSEIFKWENKFGHHSNKLVEVPEDQEAGNLAYGVLSMDNKVTLNDPLELCINSPALVNSNSDVKSTFRREPFPNASFSGHGNDIKLGFIDDDENFIRRNKVCTKSKAFRPQQCISHRIIRKRLTSKPWKVAPKLKDYEHSRSDEGVKTLNRKRKTCYGFERPQDCTLFKRRKFFDRGSVVISDGGFSSDSVSDSRGKGINVDNPSSSGKPQESKDSHVKFSIKSFRIPELYIELPEIATVGSLKRTVMEAVMTILEGGVHVGVLVQGRKIKDDNKTLLQTGVSCKENLDKLGFMLESSSFQASPTVCVGEPSQCETSQPSRSPGTPILDSGVTDALQDSSLLTNTGTLVEINHDSTSSPTDTTADKLTTPDSRVLVAVPDRSTEALALVPVNQKTRRSELVQRRTRRPFSVSEVEALVLAVEEVGTGRWRDVKLQAFESADHRTYVDLKDKWKTLVHTAKISPQQRRGEPVPQELLNRVLAAHAYWSHHQAKQHGKHQAATMKITEASA</sequence>
<dbReference type="PROSITE" id="PS51294">
    <property type="entry name" value="HTH_MYB"/>
    <property type="match status" value="1"/>
</dbReference>
<feature type="domain" description="HTH myb-type" evidence="7">
    <location>
        <begin position="590"/>
        <end position="648"/>
    </location>
</feature>
<evidence type="ECO:0000259" key="6">
    <source>
        <dbReference type="PROSITE" id="PS50090"/>
    </source>
</evidence>
<dbReference type="InterPro" id="IPR031105">
    <property type="entry name" value="TRP_plant"/>
</dbReference>
<evidence type="ECO:0000256" key="3">
    <source>
        <dbReference type="ARBA" id="ARBA00023242"/>
    </source>
</evidence>
<dbReference type="PROSITE" id="PS50090">
    <property type="entry name" value="MYB_LIKE"/>
    <property type="match status" value="1"/>
</dbReference>
<dbReference type="CDD" id="cd11660">
    <property type="entry name" value="SANT_TRF"/>
    <property type="match status" value="1"/>
</dbReference>
<protein>
    <submittedName>
        <fullName evidence="8">Telomere repeat-binding protein 4</fullName>
    </submittedName>
</protein>
<feature type="compositionally biased region" description="Basic and acidic residues" evidence="4">
    <location>
        <begin position="117"/>
        <end position="136"/>
    </location>
</feature>
<dbReference type="Pfam" id="PF23603">
    <property type="entry name" value="Ubiquitin_TPR1"/>
    <property type="match status" value="1"/>
</dbReference>
<dbReference type="Proteomes" id="UP000257109">
    <property type="component" value="Unassembled WGS sequence"/>
</dbReference>
<evidence type="ECO:0000313" key="8">
    <source>
        <dbReference type="EMBL" id="RDY03071.1"/>
    </source>
</evidence>
<keyword evidence="5" id="KW-1133">Transmembrane helix</keyword>
<feature type="transmembrane region" description="Helical" evidence="5">
    <location>
        <begin position="12"/>
        <end position="33"/>
    </location>
</feature>
<dbReference type="EMBL" id="QJKJ01002394">
    <property type="protein sequence ID" value="RDY03071.1"/>
    <property type="molecule type" value="Genomic_DNA"/>
</dbReference>
<dbReference type="AlphaFoldDB" id="A0A371HJU8"/>
<feature type="domain" description="Myb-like" evidence="6">
    <location>
        <begin position="589"/>
        <end position="644"/>
    </location>
</feature>
<dbReference type="SUPFAM" id="SSF46689">
    <property type="entry name" value="Homeodomain-like"/>
    <property type="match status" value="1"/>
</dbReference>
<keyword evidence="2" id="KW-0238">DNA-binding</keyword>
<dbReference type="PANTHER" id="PTHR21717:SF73">
    <property type="entry name" value="TELOMERE-BINDING PROTEIN, PUTATIVE-RELATED"/>
    <property type="match status" value="1"/>
</dbReference>
<dbReference type="PANTHER" id="PTHR21717">
    <property type="entry name" value="TELOMERIC REPEAT BINDING PROTEIN"/>
    <property type="match status" value="1"/>
</dbReference>
<dbReference type="GO" id="GO:0005634">
    <property type="term" value="C:nucleus"/>
    <property type="evidence" value="ECO:0007669"/>
    <property type="project" value="UniProtKB-SubCell"/>
</dbReference>
<dbReference type="GO" id="GO:0042162">
    <property type="term" value="F:telomeric DNA binding"/>
    <property type="evidence" value="ECO:0007669"/>
    <property type="project" value="UniProtKB-ARBA"/>
</dbReference>
<gene>
    <name evidence="8" type="primary">TRP4</name>
    <name evidence="8" type="ORF">CR513_13383</name>
</gene>
<dbReference type="STRING" id="157652.A0A371HJU8"/>